<dbReference type="InterPro" id="IPR037193">
    <property type="entry name" value="GDNF_alpha"/>
</dbReference>
<gene>
    <name evidence="7" type="ORF">Hamer_G025255</name>
</gene>
<dbReference type="GO" id="GO:0005886">
    <property type="term" value="C:plasma membrane"/>
    <property type="evidence" value="ECO:0007669"/>
    <property type="project" value="UniProtKB-SubCell"/>
</dbReference>
<dbReference type="EMBL" id="JAHLQT010000874">
    <property type="protein sequence ID" value="KAG7177961.1"/>
    <property type="molecule type" value="Genomic_DNA"/>
</dbReference>
<proteinExistence type="predicted"/>
<evidence type="ECO:0000256" key="5">
    <source>
        <dbReference type="ARBA" id="ARBA00023180"/>
    </source>
</evidence>
<evidence type="ECO:0000313" key="8">
    <source>
        <dbReference type="Proteomes" id="UP000747542"/>
    </source>
</evidence>
<comment type="caution">
    <text evidence="7">The sequence shown here is derived from an EMBL/GenBank/DDBJ whole genome shotgun (WGS) entry which is preliminary data.</text>
</comment>
<evidence type="ECO:0000256" key="1">
    <source>
        <dbReference type="ARBA" id="ARBA00004236"/>
    </source>
</evidence>
<evidence type="ECO:0000256" key="2">
    <source>
        <dbReference type="ARBA" id="ARBA00022475"/>
    </source>
</evidence>
<dbReference type="Proteomes" id="UP000747542">
    <property type="component" value="Unassembled WGS sequence"/>
</dbReference>
<evidence type="ECO:0000256" key="4">
    <source>
        <dbReference type="ARBA" id="ARBA00023136"/>
    </source>
</evidence>
<keyword evidence="3" id="KW-0732">Signal</keyword>
<keyword evidence="8" id="KW-1185">Reference proteome</keyword>
<name>A0A8J5TLS8_HOMAM</name>
<reference evidence="7" key="1">
    <citation type="journal article" date="2021" name="Sci. Adv.">
        <title>The American lobster genome reveals insights on longevity, neural, and immune adaptations.</title>
        <authorList>
            <person name="Polinski J.M."/>
            <person name="Zimin A.V."/>
            <person name="Clark K.F."/>
            <person name="Kohn A.B."/>
            <person name="Sadowski N."/>
            <person name="Timp W."/>
            <person name="Ptitsyn A."/>
            <person name="Khanna P."/>
            <person name="Romanova D.Y."/>
            <person name="Williams P."/>
            <person name="Greenwood S.J."/>
            <person name="Moroz L.L."/>
            <person name="Walt D.R."/>
            <person name="Bodnar A.G."/>
        </authorList>
    </citation>
    <scope>NUCLEOTIDE SEQUENCE</scope>
    <source>
        <strain evidence="7">GMGI-L3</strain>
    </source>
</reference>
<evidence type="ECO:0000259" key="6">
    <source>
        <dbReference type="SMART" id="SM00907"/>
    </source>
</evidence>
<dbReference type="SUPFAM" id="SSF110035">
    <property type="entry name" value="GDNF receptor-like"/>
    <property type="match status" value="1"/>
</dbReference>
<dbReference type="SMART" id="SM00907">
    <property type="entry name" value="GDNF"/>
    <property type="match status" value="1"/>
</dbReference>
<feature type="domain" description="GDNF/GAS1" evidence="6">
    <location>
        <begin position="10"/>
        <end position="86"/>
    </location>
</feature>
<accession>A0A8J5TLS8</accession>
<dbReference type="AlphaFoldDB" id="A0A8J5TLS8"/>
<keyword evidence="4" id="KW-0472">Membrane</keyword>
<evidence type="ECO:0000313" key="7">
    <source>
        <dbReference type="EMBL" id="KAG7177961.1"/>
    </source>
</evidence>
<organism evidence="7 8">
    <name type="scientific">Homarus americanus</name>
    <name type="common">American lobster</name>
    <dbReference type="NCBI Taxonomy" id="6706"/>
    <lineage>
        <taxon>Eukaryota</taxon>
        <taxon>Metazoa</taxon>
        <taxon>Ecdysozoa</taxon>
        <taxon>Arthropoda</taxon>
        <taxon>Crustacea</taxon>
        <taxon>Multicrustacea</taxon>
        <taxon>Malacostraca</taxon>
        <taxon>Eumalacostraca</taxon>
        <taxon>Eucarida</taxon>
        <taxon>Decapoda</taxon>
        <taxon>Pleocyemata</taxon>
        <taxon>Astacidea</taxon>
        <taxon>Nephropoidea</taxon>
        <taxon>Nephropidae</taxon>
        <taxon>Homarus</taxon>
    </lineage>
</organism>
<dbReference type="Pfam" id="PF02351">
    <property type="entry name" value="GDNF"/>
    <property type="match status" value="1"/>
</dbReference>
<comment type="subcellular location">
    <subcellularLocation>
        <location evidence="1">Cell membrane</location>
    </subcellularLocation>
</comment>
<evidence type="ECO:0000256" key="3">
    <source>
        <dbReference type="ARBA" id="ARBA00022729"/>
    </source>
</evidence>
<dbReference type="InterPro" id="IPR016017">
    <property type="entry name" value="GDNF/GAS1"/>
</dbReference>
<keyword evidence="2" id="KW-1003">Cell membrane</keyword>
<sequence length="194" mass="21495">MHPLKHIPTCGEAAEICRDNPWCKQRLDMFRSTCKFRDGHCRNPDREDCMKSWLQLRETPLLGCICPDDHDKKCSRLYSLVNENPCVGESYPGRVALMSRVSAALSTQLTRPVPVPTGAATLLIISSSHADPLYPLSTIHHYLQHLPASSTCLHSSASPVSPTLPHLPTPDSSTLHICHHHHTCVMNFTPASST</sequence>
<protein>
    <submittedName>
        <fullName evidence="7">Putative GDNF/GAS1 domain-containing protein 1</fullName>
    </submittedName>
</protein>
<feature type="non-terminal residue" evidence="7">
    <location>
        <position position="1"/>
    </location>
</feature>
<keyword evidence="5" id="KW-0325">Glycoprotein</keyword>